<dbReference type="RefSeq" id="WP_377936745.1">
    <property type="nucleotide sequence ID" value="NZ_JBHUMF010000031.1"/>
</dbReference>
<comment type="caution">
    <text evidence="2">The sequence shown here is derived from an EMBL/GenBank/DDBJ whole genome shotgun (WGS) entry which is preliminary data.</text>
</comment>
<feature type="transmembrane region" description="Helical" evidence="1">
    <location>
        <begin position="30"/>
        <end position="48"/>
    </location>
</feature>
<keyword evidence="1" id="KW-0472">Membrane</keyword>
<keyword evidence="1" id="KW-1133">Transmembrane helix</keyword>
<dbReference type="InterPro" id="IPR019649">
    <property type="entry name" value="DUF2512"/>
</dbReference>
<evidence type="ECO:0000313" key="3">
    <source>
        <dbReference type="Proteomes" id="UP001597506"/>
    </source>
</evidence>
<reference evidence="3" key="1">
    <citation type="journal article" date="2019" name="Int. J. Syst. Evol. Microbiol.">
        <title>The Global Catalogue of Microorganisms (GCM) 10K type strain sequencing project: providing services to taxonomists for standard genome sequencing and annotation.</title>
        <authorList>
            <consortium name="The Broad Institute Genomics Platform"/>
            <consortium name="The Broad Institute Genome Sequencing Center for Infectious Disease"/>
            <person name="Wu L."/>
            <person name="Ma J."/>
        </authorList>
    </citation>
    <scope>NUCLEOTIDE SEQUENCE [LARGE SCALE GENOMIC DNA]</scope>
    <source>
        <strain evidence="3">KCTC 3913</strain>
    </source>
</reference>
<dbReference type="EMBL" id="JBHUMF010000031">
    <property type="protein sequence ID" value="MFD2682047.1"/>
    <property type="molecule type" value="Genomic_DNA"/>
</dbReference>
<keyword evidence="3" id="KW-1185">Reference proteome</keyword>
<feature type="transmembrane region" description="Helical" evidence="1">
    <location>
        <begin position="86"/>
        <end position="106"/>
    </location>
</feature>
<keyword evidence="1" id="KW-0812">Transmembrane</keyword>
<feature type="transmembrane region" description="Helical" evidence="1">
    <location>
        <begin position="7"/>
        <end position="24"/>
    </location>
</feature>
<name>A0ABW5RTM4_9BACI</name>
<evidence type="ECO:0000313" key="2">
    <source>
        <dbReference type="EMBL" id="MFD2682047.1"/>
    </source>
</evidence>
<accession>A0ABW5RTM4</accession>
<protein>
    <submittedName>
        <fullName evidence="2">DUF2512 family protein</fullName>
    </submittedName>
</protein>
<sequence length="148" mass="16431">MQATKALLIKFLVIAAISVVILSFFYNVNIASVLLVSAAITIISYVAGDRLILPRTNNMMATLADFGLSFLLLLLFLNTLIENPNFPIITSSLLTAAGIAIGEYFIHRMLITNNTSNNYDRIEKSPKQLREAYSTELSEELMKNEGKK</sequence>
<feature type="transmembrane region" description="Helical" evidence="1">
    <location>
        <begin position="60"/>
        <end position="80"/>
    </location>
</feature>
<dbReference type="Proteomes" id="UP001597506">
    <property type="component" value="Unassembled WGS sequence"/>
</dbReference>
<gene>
    <name evidence="2" type="ORF">ACFSUL_15005</name>
</gene>
<proteinExistence type="predicted"/>
<dbReference type="Pfam" id="PF10710">
    <property type="entry name" value="DUF2512"/>
    <property type="match status" value="1"/>
</dbReference>
<organism evidence="2 3">
    <name type="scientific">Bacillus seohaeanensis</name>
    <dbReference type="NCBI Taxonomy" id="284580"/>
    <lineage>
        <taxon>Bacteria</taxon>
        <taxon>Bacillati</taxon>
        <taxon>Bacillota</taxon>
        <taxon>Bacilli</taxon>
        <taxon>Bacillales</taxon>
        <taxon>Bacillaceae</taxon>
        <taxon>Bacillus</taxon>
    </lineage>
</organism>
<evidence type="ECO:0000256" key="1">
    <source>
        <dbReference type="SAM" id="Phobius"/>
    </source>
</evidence>